<dbReference type="EMBL" id="JAEDAK010000019">
    <property type="protein sequence ID" value="MBH9579187.1"/>
    <property type="molecule type" value="Genomic_DNA"/>
</dbReference>
<evidence type="ECO:0000313" key="8">
    <source>
        <dbReference type="Proteomes" id="UP000613266"/>
    </source>
</evidence>
<feature type="transmembrane region" description="Helical" evidence="6">
    <location>
        <begin position="114"/>
        <end position="135"/>
    </location>
</feature>
<protein>
    <submittedName>
        <fullName evidence="7">LysE family transporter</fullName>
    </submittedName>
</protein>
<feature type="transmembrane region" description="Helical" evidence="6">
    <location>
        <begin position="181"/>
        <end position="205"/>
    </location>
</feature>
<dbReference type="PANTHER" id="PTHR30086:SF19">
    <property type="entry name" value="THREONINE EFFLUX PROTEIN"/>
    <property type="match status" value="1"/>
</dbReference>
<dbReference type="PANTHER" id="PTHR30086">
    <property type="entry name" value="ARGININE EXPORTER PROTEIN ARGO"/>
    <property type="match status" value="1"/>
</dbReference>
<gene>
    <name evidence="7" type="ORF">I7X39_20020</name>
</gene>
<keyword evidence="5 6" id="KW-0472">Membrane</keyword>
<keyword evidence="8" id="KW-1185">Reference proteome</keyword>
<dbReference type="Pfam" id="PF01810">
    <property type="entry name" value="LysE"/>
    <property type="match status" value="1"/>
</dbReference>
<dbReference type="RefSeq" id="WP_198112954.1">
    <property type="nucleotide sequence ID" value="NZ_JAEDAK010000019.1"/>
</dbReference>
<evidence type="ECO:0000256" key="5">
    <source>
        <dbReference type="ARBA" id="ARBA00023136"/>
    </source>
</evidence>
<evidence type="ECO:0000256" key="6">
    <source>
        <dbReference type="SAM" id="Phobius"/>
    </source>
</evidence>
<dbReference type="AlphaFoldDB" id="A0A931JA43"/>
<evidence type="ECO:0000256" key="4">
    <source>
        <dbReference type="ARBA" id="ARBA00022989"/>
    </source>
</evidence>
<accession>A0A931JA43</accession>
<comment type="subcellular location">
    <subcellularLocation>
        <location evidence="1">Cell membrane</location>
        <topology evidence="1">Multi-pass membrane protein</topology>
    </subcellularLocation>
</comment>
<dbReference type="InterPro" id="IPR001123">
    <property type="entry name" value="LeuE-type"/>
</dbReference>
<comment type="caution">
    <text evidence="7">The sequence shown here is derived from an EMBL/GenBank/DDBJ whole genome shotgun (WGS) entry which is preliminary data.</text>
</comment>
<proteinExistence type="predicted"/>
<dbReference type="GO" id="GO:0005886">
    <property type="term" value="C:plasma membrane"/>
    <property type="evidence" value="ECO:0007669"/>
    <property type="project" value="UniProtKB-SubCell"/>
</dbReference>
<dbReference type="GO" id="GO:0015171">
    <property type="term" value="F:amino acid transmembrane transporter activity"/>
    <property type="evidence" value="ECO:0007669"/>
    <property type="project" value="TreeGrafter"/>
</dbReference>
<evidence type="ECO:0000313" key="7">
    <source>
        <dbReference type="EMBL" id="MBH9579187.1"/>
    </source>
</evidence>
<organism evidence="7 8">
    <name type="scientific">Inhella proteolytica</name>
    <dbReference type="NCBI Taxonomy" id="2795029"/>
    <lineage>
        <taxon>Bacteria</taxon>
        <taxon>Pseudomonadati</taxon>
        <taxon>Pseudomonadota</taxon>
        <taxon>Betaproteobacteria</taxon>
        <taxon>Burkholderiales</taxon>
        <taxon>Sphaerotilaceae</taxon>
        <taxon>Inhella</taxon>
    </lineage>
</organism>
<dbReference type="Proteomes" id="UP000613266">
    <property type="component" value="Unassembled WGS sequence"/>
</dbReference>
<keyword evidence="4 6" id="KW-1133">Transmembrane helix</keyword>
<evidence type="ECO:0000256" key="3">
    <source>
        <dbReference type="ARBA" id="ARBA00022692"/>
    </source>
</evidence>
<evidence type="ECO:0000256" key="2">
    <source>
        <dbReference type="ARBA" id="ARBA00022475"/>
    </source>
</evidence>
<name>A0A931JA43_9BURK</name>
<feature type="transmembrane region" description="Helical" evidence="6">
    <location>
        <begin position="45"/>
        <end position="67"/>
    </location>
</feature>
<reference evidence="7" key="1">
    <citation type="submission" date="2020-12" db="EMBL/GenBank/DDBJ databases">
        <title>The genome sequence of Inhella sp. 1Y17.</title>
        <authorList>
            <person name="Liu Y."/>
        </authorList>
    </citation>
    <scope>NUCLEOTIDE SEQUENCE</scope>
    <source>
        <strain evidence="7">1Y17</strain>
    </source>
</reference>
<evidence type="ECO:0000256" key="1">
    <source>
        <dbReference type="ARBA" id="ARBA00004651"/>
    </source>
</evidence>
<keyword evidence="3 6" id="KW-0812">Transmembrane</keyword>
<sequence length="209" mass="21236">MLASLLTLWLLYVALMLSPGVNQLLVSQLAASGQARSARWAGLGVAAGAGLWASTAALGLGSALQALPALRLALQLGGGLYLLHLARGLWRSGLRTPGQPAAPLSRGRAFARGLLTNLGNVKAALFFASVFVAVLPADAGAAGLAAAVLLVTLTCAAWYLLLARGLSMPAVRAAYQRASRWLARGSALIMGGLGLSLLAAAFPLVQTGS</sequence>
<feature type="transmembrane region" description="Helical" evidence="6">
    <location>
        <begin position="141"/>
        <end position="161"/>
    </location>
</feature>
<keyword evidence="2" id="KW-1003">Cell membrane</keyword>